<dbReference type="PANTHER" id="PTHR48027">
    <property type="entry name" value="HETEROGENEOUS NUCLEAR RIBONUCLEOPROTEIN 87F-RELATED"/>
    <property type="match status" value="1"/>
</dbReference>
<evidence type="ECO:0000313" key="6">
    <source>
        <dbReference type="Proteomes" id="UP001215598"/>
    </source>
</evidence>
<evidence type="ECO:0000256" key="1">
    <source>
        <dbReference type="ARBA" id="ARBA00022884"/>
    </source>
</evidence>
<protein>
    <recommendedName>
        <fullName evidence="4">RRM domain-containing protein</fullName>
    </recommendedName>
</protein>
<dbReference type="SMART" id="SM00360">
    <property type="entry name" value="RRM"/>
    <property type="match status" value="1"/>
</dbReference>
<dbReference type="AlphaFoldDB" id="A0AAD7JTU4"/>
<evidence type="ECO:0000259" key="4">
    <source>
        <dbReference type="PROSITE" id="PS50102"/>
    </source>
</evidence>
<dbReference type="Pfam" id="PF00076">
    <property type="entry name" value="RRM_1"/>
    <property type="match status" value="1"/>
</dbReference>
<feature type="domain" description="RRM" evidence="4">
    <location>
        <begin position="4"/>
        <end position="84"/>
    </location>
</feature>
<dbReference type="GO" id="GO:0003723">
    <property type="term" value="F:RNA binding"/>
    <property type="evidence" value="ECO:0007669"/>
    <property type="project" value="UniProtKB-UniRule"/>
</dbReference>
<evidence type="ECO:0000313" key="5">
    <source>
        <dbReference type="EMBL" id="KAJ7770475.1"/>
    </source>
</evidence>
<proteinExistence type="predicted"/>
<dbReference type="InterPro" id="IPR012677">
    <property type="entry name" value="Nucleotide-bd_a/b_plait_sf"/>
</dbReference>
<dbReference type="CDD" id="cd21608">
    <property type="entry name" value="RRM2_NsCP33_like"/>
    <property type="match status" value="1"/>
</dbReference>
<keyword evidence="6" id="KW-1185">Reference proteome</keyword>
<evidence type="ECO:0000256" key="3">
    <source>
        <dbReference type="SAM" id="MobiDB-lite"/>
    </source>
</evidence>
<dbReference type="SUPFAM" id="SSF54928">
    <property type="entry name" value="RNA-binding domain, RBD"/>
    <property type="match status" value="1"/>
</dbReference>
<dbReference type="InterPro" id="IPR048289">
    <property type="entry name" value="RRM2_NsCP33-like"/>
</dbReference>
<keyword evidence="1 2" id="KW-0694">RNA-binding</keyword>
<dbReference type="Proteomes" id="UP001215598">
    <property type="component" value="Unassembled WGS sequence"/>
</dbReference>
<dbReference type="InterPro" id="IPR035979">
    <property type="entry name" value="RBD_domain_sf"/>
</dbReference>
<gene>
    <name evidence="5" type="ORF">B0H16DRAFT_1515610</name>
</gene>
<evidence type="ECO:0000256" key="2">
    <source>
        <dbReference type="PROSITE-ProRule" id="PRU00176"/>
    </source>
</evidence>
<organism evidence="5 6">
    <name type="scientific">Mycena metata</name>
    <dbReference type="NCBI Taxonomy" id="1033252"/>
    <lineage>
        <taxon>Eukaryota</taxon>
        <taxon>Fungi</taxon>
        <taxon>Dikarya</taxon>
        <taxon>Basidiomycota</taxon>
        <taxon>Agaricomycotina</taxon>
        <taxon>Agaricomycetes</taxon>
        <taxon>Agaricomycetidae</taxon>
        <taxon>Agaricales</taxon>
        <taxon>Marasmiineae</taxon>
        <taxon>Mycenaceae</taxon>
        <taxon>Mycena</taxon>
    </lineage>
</organism>
<feature type="region of interest" description="Disordered" evidence="3">
    <location>
        <begin position="82"/>
        <end position="133"/>
    </location>
</feature>
<dbReference type="InterPro" id="IPR000504">
    <property type="entry name" value="RRM_dom"/>
</dbReference>
<comment type="caution">
    <text evidence="5">The sequence shown here is derived from an EMBL/GenBank/DDBJ whole genome shotgun (WGS) entry which is preliminary data.</text>
</comment>
<dbReference type="EMBL" id="JARKIB010000016">
    <property type="protein sequence ID" value="KAJ7770475.1"/>
    <property type="molecule type" value="Genomic_DNA"/>
</dbReference>
<feature type="non-terminal residue" evidence="5">
    <location>
        <position position="1"/>
    </location>
</feature>
<dbReference type="PROSITE" id="PS50102">
    <property type="entry name" value="RRM"/>
    <property type="match status" value="1"/>
</dbReference>
<name>A0AAD7JTU4_9AGAR</name>
<feature type="compositionally biased region" description="Low complexity" evidence="3">
    <location>
        <begin position="110"/>
        <end position="133"/>
    </location>
</feature>
<accession>A0AAD7JTU4</accession>
<reference evidence="5" key="1">
    <citation type="submission" date="2023-03" db="EMBL/GenBank/DDBJ databases">
        <title>Massive genome expansion in bonnet fungi (Mycena s.s.) driven by repeated elements and novel gene families across ecological guilds.</title>
        <authorList>
            <consortium name="Lawrence Berkeley National Laboratory"/>
            <person name="Harder C.B."/>
            <person name="Miyauchi S."/>
            <person name="Viragh M."/>
            <person name="Kuo A."/>
            <person name="Thoen E."/>
            <person name="Andreopoulos B."/>
            <person name="Lu D."/>
            <person name="Skrede I."/>
            <person name="Drula E."/>
            <person name="Henrissat B."/>
            <person name="Morin E."/>
            <person name="Kohler A."/>
            <person name="Barry K."/>
            <person name="LaButti K."/>
            <person name="Morin E."/>
            <person name="Salamov A."/>
            <person name="Lipzen A."/>
            <person name="Mereny Z."/>
            <person name="Hegedus B."/>
            <person name="Baldrian P."/>
            <person name="Stursova M."/>
            <person name="Weitz H."/>
            <person name="Taylor A."/>
            <person name="Grigoriev I.V."/>
            <person name="Nagy L.G."/>
            <person name="Martin F."/>
            <person name="Kauserud H."/>
        </authorList>
    </citation>
    <scope>NUCLEOTIDE SEQUENCE</scope>
    <source>
        <strain evidence="5">CBHHK182m</strain>
    </source>
</reference>
<dbReference type="InterPro" id="IPR052462">
    <property type="entry name" value="SLIRP/GR-RBP-like"/>
</dbReference>
<dbReference type="Gene3D" id="3.30.70.330">
    <property type="match status" value="1"/>
</dbReference>
<sequence length="133" mass="13225">MSASKLFIGNLSWHTTDDSLNQVGTFSAHGEVTDSIVMKDRETGKSRGFGFVTFSTDAEAQKAIDCMNDQDLDGRQIRVNIAQGRGGGGGGGGGSYGGGGGGYGGGSSGGYDSYNSGGAEAEAAAAAAPSGEE</sequence>
<feature type="compositionally biased region" description="Gly residues" evidence="3">
    <location>
        <begin position="84"/>
        <end position="109"/>
    </location>
</feature>